<name>A0A397UDM6_9GLOM</name>
<dbReference type="EMBL" id="QKWP01001512">
    <property type="protein sequence ID" value="RIB08415.1"/>
    <property type="molecule type" value="Genomic_DNA"/>
</dbReference>
<dbReference type="InterPro" id="IPR001245">
    <property type="entry name" value="Ser-Thr/Tyr_kinase_cat_dom"/>
</dbReference>
<proteinExistence type="predicted"/>
<evidence type="ECO:0000313" key="3">
    <source>
        <dbReference type="Proteomes" id="UP000266673"/>
    </source>
</evidence>
<dbReference type="GO" id="GO:0004672">
    <property type="term" value="F:protein kinase activity"/>
    <property type="evidence" value="ECO:0007669"/>
    <property type="project" value="InterPro"/>
</dbReference>
<keyword evidence="3" id="KW-1185">Reference proteome</keyword>
<protein>
    <recommendedName>
        <fullName evidence="1">Protein kinase domain-containing protein</fullName>
    </recommendedName>
</protein>
<evidence type="ECO:0000259" key="1">
    <source>
        <dbReference type="PROSITE" id="PS50011"/>
    </source>
</evidence>
<dbReference type="Gene3D" id="3.30.200.20">
    <property type="entry name" value="Phosphorylase Kinase, domain 1"/>
    <property type="match status" value="1"/>
</dbReference>
<dbReference type="Proteomes" id="UP000266673">
    <property type="component" value="Unassembled WGS sequence"/>
</dbReference>
<dbReference type="AlphaFoldDB" id="A0A397UDM6"/>
<sequence length="567" mass="65939">MTEAQQQLETDNLCAKRNDMELFHFPSAGPHVINHAQDILRKNMNSIRNLILNMKFIPFPPRPQRKFNSYHMQINSEDYPPKDGYENNRQLNVIACAILIYEDLVHLWKIIGYYGICEDTNDLVIQGALLILFLPTPSTEWKKPNVKDINKSLIELINLGFQLNYNVIADVFHLFEHRLDDIGNTLVESFLHVKQESLDTFLYHCIVETLKPERTYKMDVWDFIFSLIPNHAETEFNKAFNNYLSNVASIIIFSDIHIKPLASSPKFYIWVLRKFDPDAQITVFCFNDLLETRISLDIQRQASNVEVPIGMNQCTFKAISDTFNIYCNTKNFFLPSHLEAISRSASHEILEPLFENYLPILFGIEVTFPLPMETIEESDVMQIVEGSNDMQVIEGDSNGDQGVIQNQFQTDFQILSTKRRPAAKEIKEIKELWKQKLEDMHYNSTYNGSGLTNPFRNFLRIFVEEKLPYAEEKSSMVQELENIIHEQNLILYNYVDFAAFDIIDEGSVGIVYKSMWKNKLMVALKCIKIDSKPEEKEFQQFVRELRILPKVCQHQNIVKLYGVTKGI</sequence>
<dbReference type="PROSITE" id="PS50011">
    <property type="entry name" value="PROTEIN_KINASE_DOM"/>
    <property type="match status" value="1"/>
</dbReference>
<dbReference type="SUPFAM" id="SSF56112">
    <property type="entry name" value="Protein kinase-like (PK-like)"/>
    <property type="match status" value="1"/>
</dbReference>
<organism evidence="2 3">
    <name type="scientific">Gigaspora rosea</name>
    <dbReference type="NCBI Taxonomy" id="44941"/>
    <lineage>
        <taxon>Eukaryota</taxon>
        <taxon>Fungi</taxon>
        <taxon>Fungi incertae sedis</taxon>
        <taxon>Mucoromycota</taxon>
        <taxon>Glomeromycotina</taxon>
        <taxon>Glomeromycetes</taxon>
        <taxon>Diversisporales</taxon>
        <taxon>Gigasporaceae</taxon>
        <taxon>Gigaspora</taxon>
    </lineage>
</organism>
<comment type="caution">
    <text evidence="2">The sequence shown here is derived from an EMBL/GenBank/DDBJ whole genome shotgun (WGS) entry which is preliminary data.</text>
</comment>
<dbReference type="InterPro" id="IPR011009">
    <property type="entry name" value="Kinase-like_dom_sf"/>
</dbReference>
<dbReference type="Pfam" id="PF07714">
    <property type="entry name" value="PK_Tyr_Ser-Thr"/>
    <property type="match status" value="1"/>
</dbReference>
<reference evidence="2 3" key="1">
    <citation type="submission" date="2018-06" db="EMBL/GenBank/DDBJ databases">
        <title>Comparative genomics reveals the genomic features of Rhizophagus irregularis, R. cerebriforme, R. diaphanum and Gigaspora rosea, and their symbiotic lifestyle signature.</title>
        <authorList>
            <person name="Morin E."/>
            <person name="San Clemente H."/>
            <person name="Chen E.C.H."/>
            <person name="De La Providencia I."/>
            <person name="Hainaut M."/>
            <person name="Kuo A."/>
            <person name="Kohler A."/>
            <person name="Murat C."/>
            <person name="Tang N."/>
            <person name="Roy S."/>
            <person name="Loubradou J."/>
            <person name="Henrissat B."/>
            <person name="Grigoriev I.V."/>
            <person name="Corradi N."/>
            <person name="Roux C."/>
            <person name="Martin F.M."/>
        </authorList>
    </citation>
    <scope>NUCLEOTIDE SEQUENCE [LARGE SCALE GENOMIC DNA]</scope>
    <source>
        <strain evidence="2 3">DAOM 194757</strain>
    </source>
</reference>
<dbReference type="GO" id="GO:0005524">
    <property type="term" value="F:ATP binding"/>
    <property type="evidence" value="ECO:0007669"/>
    <property type="project" value="InterPro"/>
</dbReference>
<feature type="domain" description="Protein kinase" evidence="1">
    <location>
        <begin position="497"/>
        <end position="567"/>
    </location>
</feature>
<evidence type="ECO:0000313" key="2">
    <source>
        <dbReference type="EMBL" id="RIB08415.1"/>
    </source>
</evidence>
<accession>A0A397UDM6</accession>
<dbReference type="OrthoDB" id="2409904at2759"/>
<dbReference type="InterPro" id="IPR000719">
    <property type="entry name" value="Prot_kinase_dom"/>
</dbReference>
<dbReference type="STRING" id="44941.A0A397UDM6"/>
<gene>
    <name evidence="2" type="ORF">C2G38_352933</name>
</gene>